<protein>
    <submittedName>
        <fullName evidence="1">Uncharacterized protein</fullName>
    </submittedName>
</protein>
<organism evidence="1 2">
    <name type="scientific">Streptomyces xanthii</name>
    <dbReference type="NCBI Taxonomy" id="2768069"/>
    <lineage>
        <taxon>Bacteria</taxon>
        <taxon>Bacillati</taxon>
        <taxon>Actinomycetota</taxon>
        <taxon>Actinomycetes</taxon>
        <taxon>Kitasatosporales</taxon>
        <taxon>Streptomycetaceae</taxon>
        <taxon>Streptomyces</taxon>
    </lineage>
</organism>
<dbReference type="KEGG" id="sxn:IAG42_37530"/>
<dbReference type="RefSeq" id="WP_188342117.1">
    <property type="nucleotide sequence ID" value="NZ_CP061283.1"/>
</dbReference>
<dbReference type="AlphaFoldDB" id="A0A7H1BL57"/>
<dbReference type="EMBL" id="CP061283">
    <property type="protein sequence ID" value="QNS09462.1"/>
    <property type="molecule type" value="Genomic_DNA"/>
</dbReference>
<keyword evidence="2" id="KW-1185">Reference proteome</keyword>
<reference evidence="1 2" key="1">
    <citation type="submission" date="2020-09" db="EMBL/GenBank/DDBJ databases">
        <title>A novel species.</title>
        <authorList>
            <person name="Gao J."/>
        </authorList>
    </citation>
    <scope>NUCLEOTIDE SEQUENCE [LARGE SCALE GENOMIC DNA]</scope>
    <source>
        <strain evidence="1 2">CRXT-Y-14</strain>
        <plasmid evidence="1 2">unnamed2</plasmid>
    </source>
</reference>
<sequence length="184" mass="19833">MHVDIRTVLRKHEEELRRFRRGLFSTDPADSELASVLPSSVLEQYRAGGLAVPHSFGPVRSVTDRHATLSFVGDISDQAALLEQPGREGSLLTLSVAAKHKQLGTRQPVNPAEARAWVEAIVGPEWLPHVYSAGALTGVTKGGSSTSKPLTTQFFYLFLGADGVPHAEPEHHLGVQLTPLTDAA</sequence>
<evidence type="ECO:0000313" key="1">
    <source>
        <dbReference type="EMBL" id="QNS09462.1"/>
    </source>
</evidence>
<keyword evidence="1" id="KW-0614">Plasmid</keyword>
<dbReference type="Proteomes" id="UP000516428">
    <property type="component" value="Plasmid unnamed2"/>
</dbReference>
<geneLocation type="plasmid" evidence="1 2">
    <name>unnamed2</name>
</geneLocation>
<accession>A0A7H1BL57</accession>
<evidence type="ECO:0000313" key="2">
    <source>
        <dbReference type="Proteomes" id="UP000516428"/>
    </source>
</evidence>
<gene>
    <name evidence="1" type="ORF">IAG42_37530</name>
</gene>
<proteinExistence type="predicted"/>
<name>A0A7H1BL57_9ACTN</name>